<dbReference type="InterPro" id="IPR036691">
    <property type="entry name" value="Endo/exonu/phosph_ase_sf"/>
</dbReference>
<evidence type="ECO:0000313" key="3">
    <source>
        <dbReference type="Proteomes" id="UP001148838"/>
    </source>
</evidence>
<dbReference type="Gene3D" id="3.60.10.10">
    <property type="entry name" value="Endonuclease/exonuclease/phosphatase"/>
    <property type="match status" value="1"/>
</dbReference>
<organism evidence="2 3">
    <name type="scientific">Periplaneta americana</name>
    <name type="common">American cockroach</name>
    <name type="synonym">Blatta americana</name>
    <dbReference type="NCBI Taxonomy" id="6978"/>
    <lineage>
        <taxon>Eukaryota</taxon>
        <taxon>Metazoa</taxon>
        <taxon>Ecdysozoa</taxon>
        <taxon>Arthropoda</taxon>
        <taxon>Hexapoda</taxon>
        <taxon>Insecta</taxon>
        <taxon>Pterygota</taxon>
        <taxon>Neoptera</taxon>
        <taxon>Polyneoptera</taxon>
        <taxon>Dictyoptera</taxon>
        <taxon>Blattodea</taxon>
        <taxon>Blattoidea</taxon>
        <taxon>Blattidae</taxon>
        <taxon>Blattinae</taxon>
        <taxon>Periplaneta</taxon>
    </lineage>
</organism>
<proteinExistence type="predicted"/>
<accession>A0ABQ8S603</accession>
<evidence type="ECO:0000313" key="2">
    <source>
        <dbReference type="EMBL" id="KAJ4429275.1"/>
    </source>
</evidence>
<protein>
    <recommendedName>
        <fullName evidence="1">Endonuclease/exonuclease/phosphatase domain-containing protein</fullName>
    </recommendedName>
</protein>
<name>A0ABQ8S603_PERAM</name>
<reference evidence="2 3" key="1">
    <citation type="journal article" date="2022" name="Allergy">
        <title>Genome assembly and annotation of Periplaneta americana reveal a comprehensive cockroach allergen profile.</title>
        <authorList>
            <person name="Wang L."/>
            <person name="Xiong Q."/>
            <person name="Saelim N."/>
            <person name="Wang L."/>
            <person name="Nong W."/>
            <person name="Wan A.T."/>
            <person name="Shi M."/>
            <person name="Liu X."/>
            <person name="Cao Q."/>
            <person name="Hui J.H.L."/>
            <person name="Sookrung N."/>
            <person name="Leung T.F."/>
            <person name="Tungtrongchitr A."/>
            <person name="Tsui S.K.W."/>
        </authorList>
    </citation>
    <scope>NUCLEOTIDE SEQUENCE [LARGE SCALE GENOMIC DNA]</scope>
    <source>
        <strain evidence="2">PWHHKU_190912</strain>
    </source>
</reference>
<dbReference type="SUPFAM" id="SSF56219">
    <property type="entry name" value="DNase I-like"/>
    <property type="match status" value="1"/>
</dbReference>
<feature type="domain" description="Endonuclease/exonuclease/phosphatase" evidence="1">
    <location>
        <begin position="74"/>
        <end position="183"/>
    </location>
</feature>
<dbReference type="PANTHER" id="PTHR36688">
    <property type="entry name" value="ENDO/EXONUCLEASE/PHOSPHATASE DOMAIN-CONTAINING PROTEIN"/>
    <property type="match status" value="1"/>
</dbReference>
<evidence type="ECO:0000259" key="1">
    <source>
        <dbReference type="Pfam" id="PF14529"/>
    </source>
</evidence>
<dbReference type="Proteomes" id="UP001148838">
    <property type="component" value="Unassembled WGS sequence"/>
</dbReference>
<sequence length="471" mass="52966">MAGLCEGGNEPLGFLKVVTEDIDIAILKWFNVSSGGVAIIIRKNIKHHSILLPELNCLEACAIKITSHNLPQFTIISAYKPPKVRLNSQDVVNLFSNTTPTILLGDLNSKHQIWGCRVTTPNRRWKTFPISEENSINIDAPLEPTFYRPNILPDILDIALHKYIQNTSNMRVLHELDSDHCPVLISFDDNPMLRPPPNRLIVGTINWNNFQLNLDDVLQPTSNLKTITDADVAVRTFTDAITSSIRAATVPQDGFISYQRHLSTLSTEDSSLWKETKRILKEPCIIPPLQQECCQYASDNEKCEIFADTFQASFIPNPIKNKGFNEEIEHYPNNYASASLPVNFTSPNEIHSIIQKLPIKKSPGYDLIPTFVLKCLTLANLASLFNALLHLEYFPDTWKHAVIIVIHKPGKPASNPTSYRPISLLSTISKVFEKVLLKRLDTFLLQASILPPLSVWLSSKSFYQSSSASYH</sequence>
<keyword evidence="3" id="KW-1185">Reference proteome</keyword>
<dbReference type="PANTHER" id="PTHR36688:SF1">
    <property type="entry name" value="ENDONUCLEASE_EXONUCLEASE_PHOSPHATASE DOMAIN-CONTAINING PROTEIN"/>
    <property type="match status" value="1"/>
</dbReference>
<dbReference type="EMBL" id="JAJSOF020000036">
    <property type="protein sequence ID" value="KAJ4429275.1"/>
    <property type="molecule type" value="Genomic_DNA"/>
</dbReference>
<dbReference type="Pfam" id="PF14529">
    <property type="entry name" value="Exo_endo_phos_2"/>
    <property type="match status" value="1"/>
</dbReference>
<dbReference type="InterPro" id="IPR005135">
    <property type="entry name" value="Endo/exonuclease/phosphatase"/>
</dbReference>
<dbReference type="InterPro" id="IPR052560">
    <property type="entry name" value="RdDP_mobile_element"/>
</dbReference>
<comment type="caution">
    <text evidence="2">The sequence shown here is derived from an EMBL/GenBank/DDBJ whole genome shotgun (WGS) entry which is preliminary data.</text>
</comment>
<gene>
    <name evidence="2" type="ORF">ANN_26278</name>
</gene>